<sequence length="495" mass="53595">MAKDSSVKSSSSIRHSPITPRRATNRPSDSGLESLTDYTNIHGDSPSPLPRTAENDTTPTASTTHQAPLSVYIPTPQPDFMEEDSPQSDTSGLSLESFPTNPSPISEQGVAHSMHAPLPLIAGLSDALVDHSTPLPASPATTQAPAPPTAVINSVANNILAHLAVAQANLDITQEDIATAALAGPPYFTPTPERGWPDIHMAHSAQMFDFLDPAVINAWIEVPDPKLLVRVLDNDGKDPVNTTPILTECICAAIAKVASMNNISADSIRVSPPAKASNNANPGNPLSFLVYNIPEYLKGILLSRRIWSSQPVTFEARDFLALSMPSLLFALQGFTSMSRSGDIHKIVFDAWALADTRAELADFFTEAGVPVGQLNDTIVEFIQSIEIRRLEWKITGGTPQPRYNVFAHSPISNPAVWTKIRLFLRNLNYSAPLEGSGFYTAFIPCQICNSLDHPRGLCPFPTINHWNGPVIHTRPRTNTMRGRGRGRGVGRGLFN</sequence>
<name>A0ACB8AGB9_9AGAM</name>
<protein>
    <submittedName>
        <fullName evidence="1">Uncharacterized protein</fullName>
    </submittedName>
</protein>
<proteinExistence type="predicted"/>
<gene>
    <name evidence="1" type="ORF">BJ138DRAFT_1100770</name>
</gene>
<keyword evidence="2" id="KW-1185">Reference proteome</keyword>
<reference evidence="1" key="1">
    <citation type="journal article" date="2021" name="New Phytol.">
        <title>Evolutionary innovations through gain and loss of genes in the ectomycorrhizal Boletales.</title>
        <authorList>
            <person name="Wu G."/>
            <person name="Miyauchi S."/>
            <person name="Morin E."/>
            <person name="Kuo A."/>
            <person name="Drula E."/>
            <person name="Varga T."/>
            <person name="Kohler A."/>
            <person name="Feng B."/>
            <person name="Cao Y."/>
            <person name="Lipzen A."/>
            <person name="Daum C."/>
            <person name="Hundley H."/>
            <person name="Pangilinan J."/>
            <person name="Johnson J."/>
            <person name="Barry K."/>
            <person name="LaButti K."/>
            <person name="Ng V."/>
            <person name="Ahrendt S."/>
            <person name="Min B."/>
            <person name="Choi I.G."/>
            <person name="Park H."/>
            <person name="Plett J.M."/>
            <person name="Magnuson J."/>
            <person name="Spatafora J.W."/>
            <person name="Nagy L.G."/>
            <person name="Henrissat B."/>
            <person name="Grigoriev I.V."/>
            <person name="Yang Z.L."/>
            <person name="Xu J."/>
            <person name="Martin F.M."/>
        </authorList>
    </citation>
    <scope>NUCLEOTIDE SEQUENCE</scope>
    <source>
        <strain evidence="1">ATCC 28755</strain>
    </source>
</reference>
<evidence type="ECO:0000313" key="1">
    <source>
        <dbReference type="EMBL" id="KAH7911773.1"/>
    </source>
</evidence>
<organism evidence="1 2">
    <name type="scientific">Hygrophoropsis aurantiaca</name>
    <dbReference type="NCBI Taxonomy" id="72124"/>
    <lineage>
        <taxon>Eukaryota</taxon>
        <taxon>Fungi</taxon>
        <taxon>Dikarya</taxon>
        <taxon>Basidiomycota</taxon>
        <taxon>Agaricomycotina</taxon>
        <taxon>Agaricomycetes</taxon>
        <taxon>Agaricomycetidae</taxon>
        <taxon>Boletales</taxon>
        <taxon>Coniophorineae</taxon>
        <taxon>Hygrophoropsidaceae</taxon>
        <taxon>Hygrophoropsis</taxon>
    </lineage>
</organism>
<accession>A0ACB8AGB9</accession>
<dbReference type="Proteomes" id="UP000790377">
    <property type="component" value="Unassembled WGS sequence"/>
</dbReference>
<dbReference type="EMBL" id="MU267667">
    <property type="protein sequence ID" value="KAH7911773.1"/>
    <property type="molecule type" value="Genomic_DNA"/>
</dbReference>
<comment type="caution">
    <text evidence="1">The sequence shown here is derived from an EMBL/GenBank/DDBJ whole genome shotgun (WGS) entry which is preliminary data.</text>
</comment>
<evidence type="ECO:0000313" key="2">
    <source>
        <dbReference type="Proteomes" id="UP000790377"/>
    </source>
</evidence>